<dbReference type="AlphaFoldDB" id="A0A1B0GS31"/>
<dbReference type="VEuPathDB" id="HostDB:ENSMUSG00000050914"/>
<feature type="non-terminal residue" evidence="2">
    <location>
        <position position="1"/>
    </location>
</feature>
<evidence type="ECO:0000313" key="4">
    <source>
        <dbReference type="Proteomes" id="UP000000589"/>
    </source>
</evidence>
<reference evidence="2" key="4">
    <citation type="submission" date="2025-09" db="UniProtKB">
        <authorList>
            <consortium name="Ensembl"/>
        </authorList>
    </citation>
    <scope>IDENTIFICATION</scope>
    <source>
        <strain evidence="2">C57BL/6J</strain>
    </source>
</reference>
<gene>
    <name evidence="2 3" type="primary">Ankrd37</name>
</gene>
<name>A0A1B0GS31_MOUSE</name>
<evidence type="ECO:0000313" key="3">
    <source>
        <dbReference type="MGI" id="MGI:3603344"/>
    </source>
</evidence>
<evidence type="ECO:0000313" key="2">
    <source>
        <dbReference type="Ensembl" id="ENSMUSP00000147774.2"/>
    </source>
</evidence>
<reference evidence="2 4" key="2">
    <citation type="journal article" date="2011" name="PLoS Biol.">
        <title>Modernizing reference genome assemblies.</title>
        <authorList>
            <person name="Church D.M."/>
            <person name="Schneider V.A."/>
            <person name="Graves T."/>
            <person name="Auger K."/>
            <person name="Cunningham F."/>
            <person name="Bouk N."/>
            <person name="Chen H.C."/>
            <person name="Agarwala R."/>
            <person name="McLaren W.M."/>
            <person name="Ritchie G.R."/>
            <person name="Albracht D."/>
            <person name="Kremitzki M."/>
            <person name="Rock S."/>
            <person name="Kotkiewicz H."/>
            <person name="Kremitzki C."/>
            <person name="Wollam A."/>
            <person name="Trani L."/>
            <person name="Fulton L."/>
            <person name="Fulton R."/>
            <person name="Matthews L."/>
            <person name="Whitehead S."/>
            <person name="Chow W."/>
            <person name="Torrance J."/>
            <person name="Dunn M."/>
            <person name="Harden G."/>
            <person name="Threadgold G."/>
            <person name="Wood J."/>
            <person name="Collins J."/>
            <person name="Heath P."/>
            <person name="Griffiths G."/>
            <person name="Pelan S."/>
            <person name="Grafham D."/>
            <person name="Eichler E.E."/>
            <person name="Weinstock G."/>
            <person name="Mardis E.R."/>
            <person name="Wilson R.K."/>
            <person name="Howe K."/>
            <person name="Flicek P."/>
            <person name="Hubbard T."/>
        </authorList>
    </citation>
    <scope>NUCLEOTIDE SEQUENCE [LARGE SCALE GENOMIC DNA]</scope>
    <source>
        <strain evidence="2 4">C57BL/6J</strain>
    </source>
</reference>
<dbReference type="Proteomes" id="UP000000589">
    <property type="component" value="Chromosome 8"/>
</dbReference>
<keyword evidence="4" id="KW-1185">Reference proteome</keyword>
<dbReference type="AGR" id="MGI:3603344"/>
<dbReference type="Ensembl" id="ENSMUST00000153674.8">
    <property type="protein sequence ID" value="ENSMUSP00000147774.2"/>
    <property type="gene ID" value="ENSMUSG00000050914.17"/>
</dbReference>
<dbReference type="Bgee" id="ENSMUSG00000050914">
    <property type="expression patterns" value="Expressed in left lung lobe and 187 other cell types or tissues"/>
</dbReference>
<dbReference type="Antibodypedia" id="52255">
    <property type="antibodies" value="106 antibodies from 19 providers"/>
</dbReference>
<feature type="region of interest" description="Disordered" evidence="1">
    <location>
        <begin position="14"/>
        <end position="36"/>
    </location>
</feature>
<accession>A0A1B0GS31</accession>
<dbReference type="GeneTree" id="ENSGT00940000154216"/>
<reference evidence="2 4" key="1">
    <citation type="journal article" date="2009" name="PLoS Biol.">
        <title>Lineage-specific biology revealed by a finished genome assembly of the mouse.</title>
        <authorList>
            <consortium name="Mouse Genome Sequencing Consortium"/>
            <person name="Church D.M."/>
            <person name="Goodstadt L."/>
            <person name="Hillier L.W."/>
            <person name="Zody M.C."/>
            <person name="Goldstein S."/>
            <person name="She X."/>
            <person name="Bult C.J."/>
            <person name="Agarwala R."/>
            <person name="Cherry J.L."/>
            <person name="DiCuccio M."/>
            <person name="Hlavina W."/>
            <person name="Kapustin Y."/>
            <person name="Meric P."/>
            <person name="Maglott D."/>
            <person name="Birtle Z."/>
            <person name="Marques A.C."/>
            <person name="Graves T."/>
            <person name="Zhou S."/>
            <person name="Teague B."/>
            <person name="Potamousis K."/>
            <person name="Churas C."/>
            <person name="Place M."/>
            <person name="Herschleb J."/>
            <person name="Runnheim R."/>
            <person name="Forrest D."/>
            <person name="Amos-Landgraf J."/>
            <person name="Schwartz D.C."/>
            <person name="Cheng Z."/>
            <person name="Lindblad-Toh K."/>
            <person name="Eichler E.E."/>
            <person name="Ponting C.P."/>
        </authorList>
    </citation>
    <scope>NUCLEOTIDE SEQUENCE [LARGE SCALE GENOMIC DNA]</scope>
    <source>
        <strain evidence="2 4">C57BL/6J</strain>
    </source>
</reference>
<proteinExistence type="predicted"/>
<protein>
    <submittedName>
        <fullName evidence="2">Ankyrin repeat domain 37</fullName>
    </submittedName>
</protein>
<dbReference type="ExpressionAtlas" id="A0A1B0GS31">
    <property type="expression patterns" value="baseline and differential"/>
</dbReference>
<reference evidence="2" key="3">
    <citation type="submission" date="2025-08" db="UniProtKB">
        <authorList>
            <consortium name="Ensembl"/>
        </authorList>
    </citation>
    <scope>IDENTIFICATION</scope>
    <source>
        <strain evidence="2">C57BL/6J</strain>
    </source>
</reference>
<organism evidence="2 4">
    <name type="scientific">Mus musculus</name>
    <name type="common">Mouse</name>
    <dbReference type="NCBI Taxonomy" id="10090"/>
    <lineage>
        <taxon>Eukaryota</taxon>
        <taxon>Metazoa</taxon>
        <taxon>Chordata</taxon>
        <taxon>Craniata</taxon>
        <taxon>Vertebrata</taxon>
        <taxon>Euteleostomi</taxon>
        <taxon>Mammalia</taxon>
        <taxon>Eutheria</taxon>
        <taxon>Euarchontoglires</taxon>
        <taxon>Glires</taxon>
        <taxon>Rodentia</taxon>
        <taxon>Myomorpha</taxon>
        <taxon>Muroidea</taxon>
        <taxon>Muridae</taxon>
        <taxon>Murinae</taxon>
        <taxon>Mus</taxon>
        <taxon>Mus</taxon>
    </lineage>
</organism>
<dbReference type="MGI" id="MGI:3603344">
    <property type="gene designation" value="Ankrd37"/>
</dbReference>
<evidence type="ECO:0000256" key="1">
    <source>
        <dbReference type="SAM" id="MobiDB-lite"/>
    </source>
</evidence>
<sequence length="74" mass="7596">SVWVREAAAGLGTSRWAEPGRGNAPRLGSGGEEPRPCRFPRALNSPELGQSLAFLPASVASLNSRGHLSSALGG</sequence>